<reference evidence="1" key="2">
    <citation type="submission" date="2013-04" db="UniProtKB">
        <authorList>
            <consortium name="EnsemblPlants"/>
        </authorList>
    </citation>
    <scope>IDENTIFICATION</scope>
</reference>
<accession>J3MDT8</accession>
<organism evidence="1">
    <name type="scientific">Oryza brachyantha</name>
    <name type="common">malo sina</name>
    <dbReference type="NCBI Taxonomy" id="4533"/>
    <lineage>
        <taxon>Eukaryota</taxon>
        <taxon>Viridiplantae</taxon>
        <taxon>Streptophyta</taxon>
        <taxon>Embryophyta</taxon>
        <taxon>Tracheophyta</taxon>
        <taxon>Spermatophyta</taxon>
        <taxon>Magnoliopsida</taxon>
        <taxon>Liliopsida</taxon>
        <taxon>Poales</taxon>
        <taxon>Poaceae</taxon>
        <taxon>BOP clade</taxon>
        <taxon>Oryzoideae</taxon>
        <taxon>Oryzeae</taxon>
        <taxon>Oryzinae</taxon>
        <taxon>Oryza</taxon>
    </lineage>
</organism>
<evidence type="ECO:0000313" key="2">
    <source>
        <dbReference type="Proteomes" id="UP000006038"/>
    </source>
</evidence>
<reference evidence="1" key="1">
    <citation type="journal article" date="2013" name="Nat. Commun.">
        <title>Whole-genome sequencing of Oryza brachyantha reveals mechanisms underlying Oryza genome evolution.</title>
        <authorList>
            <person name="Chen J."/>
            <person name="Huang Q."/>
            <person name="Gao D."/>
            <person name="Wang J."/>
            <person name="Lang Y."/>
            <person name="Liu T."/>
            <person name="Li B."/>
            <person name="Bai Z."/>
            <person name="Luis Goicoechea J."/>
            <person name="Liang C."/>
            <person name="Chen C."/>
            <person name="Zhang W."/>
            <person name="Sun S."/>
            <person name="Liao Y."/>
            <person name="Zhang X."/>
            <person name="Yang L."/>
            <person name="Song C."/>
            <person name="Wang M."/>
            <person name="Shi J."/>
            <person name="Liu G."/>
            <person name="Liu J."/>
            <person name="Zhou H."/>
            <person name="Zhou W."/>
            <person name="Yu Q."/>
            <person name="An N."/>
            <person name="Chen Y."/>
            <person name="Cai Q."/>
            <person name="Wang B."/>
            <person name="Liu B."/>
            <person name="Min J."/>
            <person name="Huang Y."/>
            <person name="Wu H."/>
            <person name="Li Z."/>
            <person name="Zhang Y."/>
            <person name="Yin Y."/>
            <person name="Song W."/>
            <person name="Jiang J."/>
            <person name="Jackson S.A."/>
            <person name="Wing R.A."/>
            <person name="Wang J."/>
            <person name="Chen M."/>
        </authorList>
    </citation>
    <scope>NUCLEOTIDE SEQUENCE [LARGE SCALE GENOMIC DNA]</scope>
    <source>
        <strain evidence="1">cv. IRGC 101232</strain>
    </source>
</reference>
<dbReference type="Gramene" id="OB06G21820.1">
    <property type="protein sequence ID" value="OB06G21820.1"/>
    <property type="gene ID" value="OB06G21820"/>
</dbReference>
<dbReference type="HOGENOM" id="CLU_1996138_0_0_1"/>
<proteinExistence type="predicted"/>
<keyword evidence="2" id="KW-1185">Reference proteome</keyword>
<sequence>MGMPKLEAVVVPDPDLEIEPSLRLRQACMCAVSFYYYSMIDDRYKVQQAKEIQKAREKDTWGKRIEEGYSSNLVHEKNPQYSHKKKFKLNVKPREAITFKNKVQEKGKGDCFLCRKPSHWVKYFP</sequence>
<dbReference type="Proteomes" id="UP000006038">
    <property type="component" value="Chromosome 6"/>
</dbReference>
<dbReference type="AlphaFoldDB" id="J3MDT8"/>
<name>J3MDT8_ORYBR</name>
<protein>
    <submittedName>
        <fullName evidence="1">Uncharacterized protein</fullName>
    </submittedName>
</protein>
<evidence type="ECO:0000313" key="1">
    <source>
        <dbReference type="EnsemblPlants" id="OB06G21820.1"/>
    </source>
</evidence>
<dbReference type="EnsemblPlants" id="OB06G21820.1">
    <property type="protein sequence ID" value="OB06G21820.1"/>
    <property type="gene ID" value="OB06G21820"/>
</dbReference>